<keyword evidence="1" id="KW-0812">Transmembrane</keyword>
<proteinExistence type="predicted"/>
<feature type="non-terminal residue" evidence="2">
    <location>
        <position position="71"/>
    </location>
</feature>
<gene>
    <name evidence="2" type="ORF">METZ01_LOCUS493260</name>
</gene>
<feature type="transmembrane region" description="Helical" evidence="1">
    <location>
        <begin position="6"/>
        <end position="23"/>
    </location>
</feature>
<dbReference type="EMBL" id="UINC01214945">
    <property type="protein sequence ID" value="SVE40406.1"/>
    <property type="molecule type" value="Genomic_DNA"/>
</dbReference>
<evidence type="ECO:0000256" key="1">
    <source>
        <dbReference type="SAM" id="Phobius"/>
    </source>
</evidence>
<name>A0A383D797_9ZZZZ</name>
<reference evidence="2" key="1">
    <citation type="submission" date="2018-05" db="EMBL/GenBank/DDBJ databases">
        <authorList>
            <person name="Lanie J.A."/>
            <person name="Ng W.-L."/>
            <person name="Kazmierczak K.M."/>
            <person name="Andrzejewski T.M."/>
            <person name="Davidsen T.M."/>
            <person name="Wayne K.J."/>
            <person name="Tettelin H."/>
            <person name="Glass J.I."/>
            <person name="Rusch D."/>
            <person name="Podicherti R."/>
            <person name="Tsui H.-C.T."/>
            <person name="Winkler M.E."/>
        </authorList>
    </citation>
    <scope>NUCLEOTIDE SEQUENCE</scope>
</reference>
<evidence type="ECO:0008006" key="3">
    <source>
        <dbReference type="Google" id="ProtNLM"/>
    </source>
</evidence>
<keyword evidence="1" id="KW-0472">Membrane</keyword>
<keyword evidence="1" id="KW-1133">Transmembrane helix</keyword>
<sequence length="71" mass="7879">VIYRHAHFIVATITTAILIVAIADAHKPITSKYTYHQDVYPIFLNQCGGCHSADAVAPMSLLTYEDAYPWA</sequence>
<dbReference type="AlphaFoldDB" id="A0A383D797"/>
<feature type="non-terminal residue" evidence="2">
    <location>
        <position position="1"/>
    </location>
</feature>
<protein>
    <recommendedName>
        <fullName evidence="3">Cytochrome C Planctomycete-type domain-containing protein</fullName>
    </recommendedName>
</protein>
<evidence type="ECO:0000313" key="2">
    <source>
        <dbReference type="EMBL" id="SVE40406.1"/>
    </source>
</evidence>
<organism evidence="2">
    <name type="scientific">marine metagenome</name>
    <dbReference type="NCBI Taxonomy" id="408172"/>
    <lineage>
        <taxon>unclassified sequences</taxon>
        <taxon>metagenomes</taxon>
        <taxon>ecological metagenomes</taxon>
    </lineage>
</organism>
<accession>A0A383D797</accession>